<reference evidence="2" key="1">
    <citation type="submission" date="2021-09" db="EMBL/GenBank/DDBJ databases">
        <authorList>
            <consortium name="AG Swart"/>
            <person name="Singh M."/>
            <person name="Singh A."/>
            <person name="Seah K."/>
            <person name="Emmerich C."/>
        </authorList>
    </citation>
    <scope>NUCLEOTIDE SEQUENCE</scope>
    <source>
        <strain evidence="2">ATCC30299</strain>
    </source>
</reference>
<keyword evidence="1" id="KW-0175">Coiled coil</keyword>
<sequence length="228" mass="27381">MSINLNNTYHSLEEVKKQRKGLEKNAIKINCRIKLLQQEEQKAMRAIKTAKSKQKQIIASRRYNDQLSKTKMQWENWKQQEMMRNKEWIRSFRNEREKNKLQNEKAILDARKEAYKKGREIRDLSLKRKNEIKLEIIAINKERSQSVKLNEKKIQETLETWGTVKVQVGKDDYLKRVEKEAAKKKEVEMKILEMEMLESEIIAKLEMTKEMQKITADELQWVTENKEL</sequence>
<protein>
    <submittedName>
        <fullName evidence="2">Uncharacterized protein</fullName>
    </submittedName>
</protein>
<dbReference type="PANTHER" id="PTHR37473:SF1">
    <property type="entry name" value="EF-HAND DOMAIN-CONTAINING PROTEIN"/>
    <property type="match status" value="1"/>
</dbReference>
<dbReference type="AlphaFoldDB" id="A0AAU9JYY7"/>
<gene>
    <name evidence="2" type="ORF">BSTOLATCC_MIC50933</name>
</gene>
<accession>A0AAU9JYY7</accession>
<dbReference type="Proteomes" id="UP001162131">
    <property type="component" value="Unassembled WGS sequence"/>
</dbReference>
<evidence type="ECO:0000313" key="2">
    <source>
        <dbReference type="EMBL" id="CAG9330340.1"/>
    </source>
</evidence>
<evidence type="ECO:0000256" key="1">
    <source>
        <dbReference type="SAM" id="Coils"/>
    </source>
</evidence>
<proteinExistence type="predicted"/>
<comment type="caution">
    <text evidence="2">The sequence shown here is derived from an EMBL/GenBank/DDBJ whole genome shotgun (WGS) entry which is preliminary data.</text>
</comment>
<name>A0AAU9JYY7_9CILI</name>
<dbReference type="EMBL" id="CAJZBQ010000051">
    <property type="protein sequence ID" value="CAG9330340.1"/>
    <property type="molecule type" value="Genomic_DNA"/>
</dbReference>
<organism evidence="2 3">
    <name type="scientific">Blepharisma stoltei</name>
    <dbReference type="NCBI Taxonomy" id="1481888"/>
    <lineage>
        <taxon>Eukaryota</taxon>
        <taxon>Sar</taxon>
        <taxon>Alveolata</taxon>
        <taxon>Ciliophora</taxon>
        <taxon>Postciliodesmatophora</taxon>
        <taxon>Heterotrichea</taxon>
        <taxon>Heterotrichida</taxon>
        <taxon>Blepharismidae</taxon>
        <taxon>Blepharisma</taxon>
    </lineage>
</organism>
<keyword evidence="3" id="KW-1185">Reference proteome</keyword>
<feature type="coiled-coil region" evidence="1">
    <location>
        <begin position="5"/>
        <end position="56"/>
    </location>
</feature>
<dbReference type="PANTHER" id="PTHR37473">
    <property type="entry name" value="EF-HAND DOMAIN-CONTAINING PROTEIN"/>
    <property type="match status" value="1"/>
</dbReference>
<evidence type="ECO:0000313" key="3">
    <source>
        <dbReference type="Proteomes" id="UP001162131"/>
    </source>
</evidence>